<protein>
    <recommendedName>
        <fullName evidence="3">ubiquitinyl hydrolase 1</fullName>
        <ecNumber evidence="3">3.4.19.12</ecNumber>
    </recommendedName>
</protein>
<dbReference type="GO" id="GO:0016579">
    <property type="term" value="P:protein deubiquitination"/>
    <property type="evidence" value="ECO:0007669"/>
    <property type="project" value="TreeGrafter"/>
</dbReference>
<evidence type="ECO:0000256" key="3">
    <source>
        <dbReference type="ARBA" id="ARBA00012759"/>
    </source>
</evidence>
<evidence type="ECO:0000256" key="1">
    <source>
        <dbReference type="ARBA" id="ARBA00000707"/>
    </source>
</evidence>
<dbReference type="GO" id="GO:0004843">
    <property type="term" value="F:cysteine-type deubiquitinase activity"/>
    <property type="evidence" value="ECO:0007669"/>
    <property type="project" value="UniProtKB-EC"/>
</dbReference>
<dbReference type="EMBL" id="AGNL01046932">
    <property type="protein sequence ID" value="EJK47462.1"/>
    <property type="molecule type" value="Genomic_DNA"/>
</dbReference>
<evidence type="ECO:0000256" key="5">
    <source>
        <dbReference type="ARBA" id="ARBA00022786"/>
    </source>
</evidence>
<evidence type="ECO:0000259" key="8">
    <source>
        <dbReference type="PROSITE" id="PS50802"/>
    </source>
</evidence>
<feature type="region of interest" description="Disordered" evidence="7">
    <location>
        <begin position="705"/>
        <end position="783"/>
    </location>
</feature>
<feature type="compositionally biased region" description="Basic and acidic residues" evidence="7">
    <location>
        <begin position="645"/>
        <end position="655"/>
    </location>
</feature>
<sequence length="823" mass="90126">MTRTNESGSINSVTDTSLGSQAGIMRAVGGVIEWIEPTTAASSQQDSTDPRAEPPRFGSTGAPRGRGGSRGHRGSPVDDNRCRFRPRHEAEDVNTEGHRRRHMLHLRTLVHGNVPNERRPWGAWTRVAHGLEQPHDPTYCAAVGLLAPTARVDNMRVFLTGRSQREKDEKSGSSNSLVDEERKVSEEQRQQASSPDVDERWWSRKRPRLGRSSSPQSPFEGCDPPDAERPHKRLDRGEEHSDQESASVDVNGVRESGLHIPRENSVERPETGREMGGGGRLIEPACERRKKGDGPERPEGDNGGDDGRGEASSAATSSGVHAVNIRGDPSDHSRPQTAKAKAAQQKRNASSSSTILTSRRQRQIEPQDQDDDWEESKTEIILKSTEDYMSAGAFTSCANVSSSNGEGRGLILNRPVAGSSNDPATVSKSDYVSSRSRSATASVDANPSEPLDTTLREFLRLLRTRHRPSLEVVEMDGDGNCLFRAISLQVYGDQSNHGDVRSACLDFMERESAHYRNFVADEDFADYVSRKRRDRVHGNHAEIQAMSELYNRSIEVFVPANGIEPINIFHKDYKGDDPPIRLCYMDGNHYDAIVDPLVPTAGLGLGLPGLEPGLADKLQVQQAKRASDEAAKQQNAKLMKSAMAESEKASKKREELELQETIRKSEELFLGDNDFYSKKKALYLSDLDSADFDLEQAVLASSLESYRQAEQERKPSSRGGRGRHRGSPRGGGSPLHHRPVAAAASSNSHAPSSVTAGCPASGKAVAASSKPSSELRSGSSLTADQYPPAVQELIMNGFESSKVLHAYDLVGAVREFIYSPRSF</sequence>
<reference evidence="9 10" key="1">
    <citation type="journal article" date="2012" name="Genome Biol.">
        <title>Genome and low-iron response of an oceanic diatom adapted to chronic iron limitation.</title>
        <authorList>
            <person name="Lommer M."/>
            <person name="Specht M."/>
            <person name="Roy A.S."/>
            <person name="Kraemer L."/>
            <person name="Andreson R."/>
            <person name="Gutowska M.A."/>
            <person name="Wolf J."/>
            <person name="Bergner S.V."/>
            <person name="Schilhabel M.B."/>
            <person name="Klostermeier U.C."/>
            <person name="Beiko R.G."/>
            <person name="Rosenstiel P."/>
            <person name="Hippler M."/>
            <person name="Laroche J."/>
        </authorList>
    </citation>
    <scope>NUCLEOTIDE SEQUENCE [LARGE SCALE GENOMIC DNA]</scope>
    <source>
        <strain evidence="9 10">CCMP1005</strain>
    </source>
</reference>
<comment type="caution">
    <text evidence="9">The sequence shown here is derived from an EMBL/GenBank/DDBJ whole genome shotgun (WGS) entry which is preliminary data.</text>
</comment>
<feature type="compositionally biased region" description="Low complexity" evidence="7">
    <location>
        <begin position="741"/>
        <end position="753"/>
    </location>
</feature>
<keyword evidence="4" id="KW-0645">Protease</keyword>
<evidence type="ECO:0000313" key="10">
    <source>
        <dbReference type="Proteomes" id="UP000266841"/>
    </source>
</evidence>
<dbReference type="GO" id="GO:0006508">
    <property type="term" value="P:proteolysis"/>
    <property type="evidence" value="ECO:0007669"/>
    <property type="project" value="UniProtKB-KW"/>
</dbReference>
<feature type="compositionally biased region" description="Low complexity" evidence="7">
    <location>
        <begin position="336"/>
        <end position="353"/>
    </location>
</feature>
<feature type="domain" description="OTU" evidence="8">
    <location>
        <begin position="470"/>
        <end position="596"/>
    </location>
</feature>
<evidence type="ECO:0000313" key="9">
    <source>
        <dbReference type="EMBL" id="EJK47462.1"/>
    </source>
</evidence>
<dbReference type="eggNOG" id="KOG2605">
    <property type="taxonomic scope" value="Eukaryota"/>
</dbReference>
<feature type="compositionally biased region" description="Basic and acidic residues" evidence="7">
    <location>
        <begin position="179"/>
        <end position="189"/>
    </location>
</feature>
<dbReference type="GO" id="GO:0061578">
    <property type="term" value="F:K63-linked deubiquitinase activity"/>
    <property type="evidence" value="ECO:0007669"/>
    <property type="project" value="TreeGrafter"/>
</dbReference>
<evidence type="ECO:0000256" key="2">
    <source>
        <dbReference type="ARBA" id="ARBA00010407"/>
    </source>
</evidence>
<keyword evidence="6" id="KW-0378">Hydrolase</keyword>
<dbReference type="AlphaFoldDB" id="K0RL83"/>
<dbReference type="PANTHER" id="PTHR12419:SF4">
    <property type="entry name" value="OTU DOMAIN-CONTAINING PROTEIN 5"/>
    <property type="match status" value="1"/>
</dbReference>
<dbReference type="PROSITE" id="PS50802">
    <property type="entry name" value="OTU"/>
    <property type="match status" value="1"/>
</dbReference>
<dbReference type="Pfam" id="PF02338">
    <property type="entry name" value="OTU"/>
    <property type="match status" value="1"/>
</dbReference>
<keyword evidence="5" id="KW-0833">Ubl conjugation pathway</keyword>
<dbReference type="CDD" id="cd22796">
    <property type="entry name" value="OTU_plant_OTU6-like"/>
    <property type="match status" value="1"/>
</dbReference>
<feature type="compositionally biased region" description="Basic and acidic residues" evidence="7">
    <location>
        <begin position="285"/>
        <end position="309"/>
    </location>
</feature>
<comment type="similarity">
    <text evidence="2">Belongs to the peptidase C85 family.</text>
</comment>
<dbReference type="OrthoDB" id="415023at2759"/>
<feature type="region of interest" description="Disordered" evidence="7">
    <location>
        <begin position="411"/>
        <end position="448"/>
    </location>
</feature>
<accession>K0RL83</accession>
<gene>
    <name evidence="9" type="ORF">THAOC_33810</name>
</gene>
<dbReference type="PANTHER" id="PTHR12419">
    <property type="entry name" value="OTU DOMAIN CONTAINING PROTEIN"/>
    <property type="match status" value="1"/>
</dbReference>
<feature type="region of interest" description="Disordered" evidence="7">
    <location>
        <begin position="35"/>
        <end position="99"/>
    </location>
</feature>
<dbReference type="InterPro" id="IPR038765">
    <property type="entry name" value="Papain-like_cys_pep_sf"/>
</dbReference>
<keyword evidence="10" id="KW-1185">Reference proteome</keyword>
<dbReference type="SUPFAM" id="SSF54001">
    <property type="entry name" value="Cysteine proteinases"/>
    <property type="match status" value="1"/>
</dbReference>
<comment type="catalytic activity">
    <reaction evidence="1">
        <text>Thiol-dependent hydrolysis of ester, thioester, amide, peptide and isopeptide bonds formed by the C-terminal Gly of ubiquitin (a 76-residue protein attached to proteins as an intracellular targeting signal).</text>
        <dbReference type="EC" id="3.4.19.12"/>
    </reaction>
</comment>
<evidence type="ECO:0000256" key="7">
    <source>
        <dbReference type="SAM" id="MobiDB-lite"/>
    </source>
</evidence>
<evidence type="ECO:0000256" key="4">
    <source>
        <dbReference type="ARBA" id="ARBA00022670"/>
    </source>
</evidence>
<organism evidence="9 10">
    <name type="scientific">Thalassiosira oceanica</name>
    <name type="common">Marine diatom</name>
    <dbReference type="NCBI Taxonomy" id="159749"/>
    <lineage>
        <taxon>Eukaryota</taxon>
        <taxon>Sar</taxon>
        <taxon>Stramenopiles</taxon>
        <taxon>Ochrophyta</taxon>
        <taxon>Bacillariophyta</taxon>
        <taxon>Coscinodiscophyceae</taxon>
        <taxon>Thalassiosirophycidae</taxon>
        <taxon>Thalassiosirales</taxon>
        <taxon>Thalassiosiraceae</taxon>
        <taxon>Thalassiosira</taxon>
    </lineage>
</organism>
<feature type="compositionally biased region" description="Polar residues" evidence="7">
    <location>
        <begin position="769"/>
        <end position="783"/>
    </location>
</feature>
<feature type="compositionally biased region" description="Basic and acidic residues" evidence="7">
    <location>
        <begin position="75"/>
        <end position="97"/>
    </location>
</feature>
<feature type="region of interest" description="Disordered" evidence="7">
    <location>
        <begin position="625"/>
        <end position="655"/>
    </location>
</feature>
<feature type="region of interest" description="Disordered" evidence="7">
    <location>
        <begin position="161"/>
        <end position="376"/>
    </location>
</feature>
<dbReference type="InterPro" id="IPR050704">
    <property type="entry name" value="Peptidase_C85-like"/>
</dbReference>
<dbReference type="Proteomes" id="UP000266841">
    <property type="component" value="Unassembled WGS sequence"/>
</dbReference>
<name>K0RL83_THAOC</name>
<evidence type="ECO:0000256" key="6">
    <source>
        <dbReference type="ARBA" id="ARBA00022801"/>
    </source>
</evidence>
<feature type="compositionally biased region" description="Low complexity" evidence="7">
    <location>
        <begin position="426"/>
        <end position="443"/>
    </location>
</feature>
<feature type="compositionally biased region" description="Basic and acidic residues" evidence="7">
    <location>
        <begin position="256"/>
        <end position="273"/>
    </location>
</feature>
<proteinExistence type="inferred from homology"/>
<dbReference type="Gene3D" id="3.90.70.80">
    <property type="match status" value="1"/>
</dbReference>
<dbReference type="EC" id="3.4.19.12" evidence="3"/>
<dbReference type="InterPro" id="IPR003323">
    <property type="entry name" value="OTU_dom"/>
</dbReference>